<keyword evidence="3" id="KW-1185">Reference proteome</keyword>
<dbReference type="EnsemblMetazoa" id="XM_030986066">
    <property type="protein sequence ID" value="XP_030841926"/>
    <property type="gene ID" value="LOC100893001"/>
</dbReference>
<dbReference type="RefSeq" id="XP_030841926.1">
    <property type="nucleotide sequence ID" value="XM_030986066.1"/>
</dbReference>
<evidence type="ECO:0000313" key="2">
    <source>
        <dbReference type="EnsemblMetazoa" id="XP_030841926"/>
    </source>
</evidence>
<reference evidence="3" key="1">
    <citation type="submission" date="2015-02" db="EMBL/GenBank/DDBJ databases">
        <title>Genome sequencing for Strongylocentrotus purpuratus.</title>
        <authorList>
            <person name="Murali S."/>
            <person name="Liu Y."/>
            <person name="Vee V."/>
            <person name="English A."/>
            <person name="Wang M."/>
            <person name="Skinner E."/>
            <person name="Han Y."/>
            <person name="Muzny D.M."/>
            <person name="Worley K.C."/>
            <person name="Gibbs R.A."/>
        </authorList>
    </citation>
    <scope>NUCLEOTIDE SEQUENCE</scope>
</reference>
<feature type="region of interest" description="Disordered" evidence="1">
    <location>
        <begin position="147"/>
        <end position="189"/>
    </location>
</feature>
<dbReference type="Proteomes" id="UP000007110">
    <property type="component" value="Unassembled WGS sequence"/>
</dbReference>
<dbReference type="KEGG" id="spu:100893001"/>
<proteinExistence type="predicted"/>
<name>A0A7M7NWV1_STRPU</name>
<dbReference type="AlphaFoldDB" id="A0A7M7NWV1"/>
<organism evidence="2 3">
    <name type="scientific">Strongylocentrotus purpuratus</name>
    <name type="common">Purple sea urchin</name>
    <dbReference type="NCBI Taxonomy" id="7668"/>
    <lineage>
        <taxon>Eukaryota</taxon>
        <taxon>Metazoa</taxon>
        <taxon>Echinodermata</taxon>
        <taxon>Eleutherozoa</taxon>
        <taxon>Echinozoa</taxon>
        <taxon>Echinoidea</taxon>
        <taxon>Euechinoidea</taxon>
        <taxon>Echinacea</taxon>
        <taxon>Camarodonta</taxon>
        <taxon>Echinidea</taxon>
        <taxon>Strongylocentrotidae</taxon>
        <taxon>Strongylocentrotus</taxon>
    </lineage>
</organism>
<evidence type="ECO:0000256" key="1">
    <source>
        <dbReference type="SAM" id="MobiDB-lite"/>
    </source>
</evidence>
<reference evidence="2" key="2">
    <citation type="submission" date="2021-01" db="UniProtKB">
        <authorList>
            <consortium name="EnsemblMetazoa"/>
        </authorList>
    </citation>
    <scope>IDENTIFICATION</scope>
</reference>
<dbReference type="GeneID" id="100893001"/>
<feature type="compositionally biased region" description="Low complexity" evidence="1">
    <location>
        <begin position="167"/>
        <end position="176"/>
    </location>
</feature>
<accession>A0A7M7NWV1</accession>
<protein>
    <submittedName>
        <fullName evidence="2">Uncharacterized protein</fullName>
    </submittedName>
</protein>
<evidence type="ECO:0000313" key="3">
    <source>
        <dbReference type="Proteomes" id="UP000007110"/>
    </source>
</evidence>
<sequence>MADFVTNRAEMSALVKKFQSYGNDSMAYSRDHFEKNKREERCELQGGRLNFFESVTPDHNTTTTVVEIEKRRGTNILILRCGPGGRTVIFLEFDSKRLTDEWQEALCQYTGQTHVPNPAVRRVRSELPAVVRRRRLKKTRSTFPDVVDEQVDSVSSESESDSDSEQVEVSSQSESESPQEAPPNSSHDSLLNADLRFVILINIHLVVM</sequence>
<dbReference type="InParanoid" id="A0A7M7NWV1"/>